<feature type="transmembrane region" description="Helical" evidence="1">
    <location>
        <begin position="113"/>
        <end position="133"/>
    </location>
</feature>
<proteinExistence type="predicted"/>
<protein>
    <submittedName>
        <fullName evidence="2">Uncharacterized protein</fullName>
    </submittedName>
</protein>
<comment type="caution">
    <text evidence="2">The sequence shown here is derived from an EMBL/GenBank/DDBJ whole genome shotgun (WGS) entry which is preliminary data.</text>
</comment>
<keyword evidence="1" id="KW-1133">Transmembrane helix</keyword>
<evidence type="ECO:0000313" key="3">
    <source>
        <dbReference type="Proteomes" id="UP000236047"/>
    </source>
</evidence>
<sequence>MGTNRHDWLFGTGATPTEKLLAHATAALGALAVVLAGRHVGWSWWQWALGLALVWDLVGGVVANGLDTAKSFYHSPLPPTERRSVRFMHHPIGFTGLHIQPILAGILFPGGTWWWGVLWYGWALIGALLVEAAPERLQRPIALAVVVAGVMVSPLLPGPAGLSWLPVVLLLKLVLAHGVPEGKGAPRGAISA</sequence>
<evidence type="ECO:0000313" key="2">
    <source>
        <dbReference type="EMBL" id="PNE37180.1"/>
    </source>
</evidence>
<dbReference type="EMBL" id="LJSN01000003">
    <property type="protein sequence ID" value="PNE37180.1"/>
    <property type="molecule type" value="Genomic_DNA"/>
</dbReference>
<reference evidence="3" key="1">
    <citation type="submission" date="2015-09" db="EMBL/GenBank/DDBJ databases">
        <authorList>
            <person name="Graham D.E."/>
            <person name="Mahan K.M."/>
            <person name="Klingeman D.M."/>
            <person name="Fida T."/>
            <person name="Giannone R.J."/>
            <person name="Hettich R.L."/>
            <person name="Parry R.J."/>
            <person name="Spain J.C."/>
        </authorList>
    </citation>
    <scope>NUCLEOTIDE SEQUENCE [LARGE SCALE GENOMIC DNA]</scope>
    <source>
        <strain evidence="3">JCM 4701</strain>
    </source>
</reference>
<keyword evidence="3" id="KW-1185">Reference proteome</keyword>
<feature type="transmembrane region" description="Helical" evidence="1">
    <location>
        <begin position="140"/>
        <end position="156"/>
    </location>
</feature>
<keyword evidence="1" id="KW-0812">Transmembrane</keyword>
<dbReference type="RefSeq" id="WP_102924908.1">
    <property type="nucleotide sequence ID" value="NZ_LJSN01000003.1"/>
</dbReference>
<organism evidence="2 3">
    <name type="scientific">Streptomyces noursei</name>
    <name type="common">Streptomyces albulus</name>
    <dbReference type="NCBI Taxonomy" id="1971"/>
    <lineage>
        <taxon>Bacteria</taxon>
        <taxon>Bacillati</taxon>
        <taxon>Actinomycetota</taxon>
        <taxon>Actinomycetes</taxon>
        <taxon>Kitasatosporales</taxon>
        <taxon>Streptomycetaceae</taxon>
        <taxon>Streptomyces</taxon>
    </lineage>
</organism>
<dbReference type="AlphaFoldDB" id="A0A2N8P854"/>
<keyword evidence="1" id="KW-0472">Membrane</keyword>
<gene>
    <name evidence="2" type="ORF">AOB60_22560</name>
</gene>
<evidence type="ECO:0000256" key="1">
    <source>
        <dbReference type="SAM" id="Phobius"/>
    </source>
</evidence>
<feature type="transmembrane region" description="Helical" evidence="1">
    <location>
        <begin position="44"/>
        <end position="66"/>
    </location>
</feature>
<feature type="transmembrane region" description="Helical" evidence="1">
    <location>
        <begin position="20"/>
        <end position="38"/>
    </location>
</feature>
<accession>A0A2N8P854</accession>
<name>A0A2N8P854_STRNR</name>
<dbReference type="Proteomes" id="UP000236047">
    <property type="component" value="Unassembled WGS sequence"/>
</dbReference>